<dbReference type="Proteomes" id="UP000012589">
    <property type="component" value="Unassembled WGS sequence"/>
</dbReference>
<dbReference type="EMBL" id="AQFT01000107">
    <property type="protein sequence ID" value="EMZ23456.1"/>
    <property type="molecule type" value="Genomic_DNA"/>
</dbReference>
<dbReference type="NCBIfam" id="TIGR02937">
    <property type="entry name" value="sigma70-ECF"/>
    <property type="match status" value="1"/>
</dbReference>
<keyword evidence="3" id="KW-0731">Sigma factor</keyword>
<dbReference type="InterPro" id="IPR007627">
    <property type="entry name" value="RNA_pol_sigma70_r2"/>
</dbReference>
<dbReference type="STRING" id="1235802.C823_03628"/>
<dbReference type="Pfam" id="PF04542">
    <property type="entry name" value="Sigma70_r2"/>
    <property type="match status" value="1"/>
</dbReference>
<keyword evidence="8" id="KW-1185">Reference proteome</keyword>
<evidence type="ECO:0000256" key="4">
    <source>
        <dbReference type="ARBA" id="ARBA00023163"/>
    </source>
</evidence>
<name>N2A5I5_9FIRM</name>
<dbReference type="InterPro" id="IPR013249">
    <property type="entry name" value="RNA_pol_sigma70_r4_t2"/>
</dbReference>
<sequence>MSSNWNEELLSRWISQYGDSILRMCYLYLKDYQLAEDVTQETFIQAHKKYATFEHRSSEKTWMIQIAINRCKNCMRTRWFRQISFDTLVETKDENNNYDQLLDKNTITFEIMKLPVKYRDVILLYYYQELTVKEIAFVLKQKESTILQRLKRAREQLKPHLQEVLW</sequence>
<dbReference type="InterPro" id="IPR013324">
    <property type="entry name" value="RNA_pol_sigma_r3/r4-like"/>
</dbReference>
<dbReference type="InterPro" id="IPR036388">
    <property type="entry name" value="WH-like_DNA-bd_sf"/>
</dbReference>
<dbReference type="PANTHER" id="PTHR43133:SF60">
    <property type="entry name" value="RNA POLYMERASE SIGMA FACTOR SIGV"/>
    <property type="match status" value="1"/>
</dbReference>
<dbReference type="InterPro" id="IPR039425">
    <property type="entry name" value="RNA_pol_sigma-70-like"/>
</dbReference>
<evidence type="ECO:0000313" key="8">
    <source>
        <dbReference type="Proteomes" id="UP000012589"/>
    </source>
</evidence>
<dbReference type="HOGENOM" id="CLU_047691_3_1_9"/>
<evidence type="ECO:0000256" key="3">
    <source>
        <dbReference type="ARBA" id="ARBA00023082"/>
    </source>
</evidence>
<dbReference type="InterPro" id="IPR014284">
    <property type="entry name" value="RNA_pol_sigma-70_dom"/>
</dbReference>
<keyword evidence="4" id="KW-0804">Transcription</keyword>
<accession>N2A5I5</accession>
<dbReference type="eggNOG" id="COG1595">
    <property type="taxonomic scope" value="Bacteria"/>
</dbReference>
<dbReference type="InterPro" id="IPR013325">
    <property type="entry name" value="RNA_pol_sigma_r2"/>
</dbReference>
<dbReference type="Gene3D" id="1.10.10.10">
    <property type="entry name" value="Winged helix-like DNA-binding domain superfamily/Winged helix DNA-binding domain"/>
    <property type="match status" value="1"/>
</dbReference>
<dbReference type="AlphaFoldDB" id="N2A5I5"/>
<reference evidence="7 8" key="1">
    <citation type="journal article" date="2014" name="Genome Announc.">
        <title>Draft genome sequences of the altered schaedler flora, a defined bacterial community from gnotobiotic mice.</title>
        <authorList>
            <person name="Wannemuehler M.J."/>
            <person name="Overstreet A.M."/>
            <person name="Ward D.V."/>
            <person name="Phillips G.J."/>
        </authorList>
    </citation>
    <scope>NUCLEOTIDE SEQUENCE [LARGE SCALE GENOMIC DNA]</scope>
    <source>
        <strain evidence="7 8">ASF492</strain>
    </source>
</reference>
<dbReference type="PANTHER" id="PTHR43133">
    <property type="entry name" value="RNA POLYMERASE ECF-TYPE SIGMA FACTO"/>
    <property type="match status" value="1"/>
</dbReference>
<keyword evidence="2" id="KW-0805">Transcription regulation</keyword>
<feature type="domain" description="RNA polymerase sigma-70 region 2" evidence="5">
    <location>
        <begin position="14"/>
        <end position="79"/>
    </location>
</feature>
<dbReference type="GO" id="GO:0016987">
    <property type="term" value="F:sigma factor activity"/>
    <property type="evidence" value="ECO:0007669"/>
    <property type="project" value="UniProtKB-KW"/>
</dbReference>
<evidence type="ECO:0000259" key="6">
    <source>
        <dbReference type="Pfam" id="PF08281"/>
    </source>
</evidence>
<gene>
    <name evidence="7" type="ORF">C823_03628</name>
</gene>
<dbReference type="SUPFAM" id="SSF88946">
    <property type="entry name" value="Sigma2 domain of RNA polymerase sigma factors"/>
    <property type="match status" value="1"/>
</dbReference>
<evidence type="ECO:0000313" key="7">
    <source>
        <dbReference type="EMBL" id="EMZ23456.1"/>
    </source>
</evidence>
<comment type="similarity">
    <text evidence="1">Belongs to the sigma-70 factor family. ECF subfamily.</text>
</comment>
<organism evidence="7 8">
    <name type="scientific">Eubacterium plexicaudatum ASF492</name>
    <dbReference type="NCBI Taxonomy" id="1235802"/>
    <lineage>
        <taxon>Bacteria</taxon>
        <taxon>Bacillati</taxon>
        <taxon>Bacillota</taxon>
        <taxon>Clostridia</taxon>
        <taxon>Eubacteriales</taxon>
        <taxon>Eubacteriaceae</taxon>
        <taxon>Eubacterium</taxon>
    </lineage>
</organism>
<dbReference type="SUPFAM" id="SSF88659">
    <property type="entry name" value="Sigma3 and sigma4 domains of RNA polymerase sigma factors"/>
    <property type="match status" value="1"/>
</dbReference>
<dbReference type="GO" id="GO:0003677">
    <property type="term" value="F:DNA binding"/>
    <property type="evidence" value="ECO:0007669"/>
    <property type="project" value="InterPro"/>
</dbReference>
<proteinExistence type="inferred from homology"/>
<dbReference type="GO" id="GO:0006352">
    <property type="term" value="P:DNA-templated transcription initiation"/>
    <property type="evidence" value="ECO:0007669"/>
    <property type="project" value="InterPro"/>
</dbReference>
<dbReference type="Gene3D" id="1.10.1740.10">
    <property type="match status" value="1"/>
</dbReference>
<dbReference type="Pfam" id="PF08281">
    <property type="entry name" value="Sigma70_r4_2"/>
    <property type="match status" value="1"/>
</dbReference>
<dbReference type="CDD" id="cd06171">
    <property type="entry name" value="Sigma70_r4"/>
    <property type="match status" value="1"/>
</dbReference>
<dbReference type="OrthoDB" id="2594372at2"/>
<protein>
    <submittedName>
        <fullName evidence="7">Sigma-70 family RNA polymerase sigma factor</fullName>
    </submittedName>
</protein>
<evidence type="ECO:0000256" key="1">
    <source>
        <dbReference type="ARBA" id="ARBA00010641"/>
    </source>
</evidence>
<feature type="domain" description="RNA polymerase sigma factor 70 region 4 type 2" evidence="6">
    <location>
        <begin position="111"/>
        <end position="157"/>
    </location>
</feature>
<comment type="caution">
    <text evidence="7">The sequence shown here is derived from an EMBL/GenBank/DDBJ whole genome shotgun (WGS) entry which is preliminary data.</text>
</comment>
<dbReference type="PATRIC" id="fig|1235802.3.peg.3831"/>
<evidence type="ECO:0000256" key="2">
    <source>
        <dbReference type="ARBA" id="ARBA00023015"/>
    </source>
</evidence>
<evidence type="ECO:0000259" key="5">
    <source>
        <dbReference type="Pfam" id="PF04542"/>
    </source>
</evidence>